<proteinExistence type="predicted"/>
<dbReference type="EMBL" id="ML975364">
    <property type="protein sequence ID" value="KAF1831422.1"/>
    <property type="molecule type" value="Genomic_DNA"/>
</dbReference>
<organism evidence="1 2">
    <name type="scientific">Decorospora gaudefroyi</name>
    <dbReference type="NCBI Taxonomy" id="184978"/>
    <lineage>
        <taxon>Eukaryota</taxon>
        <taxon>Fungi</taxon>
        <taxon>Dikarya</taxon>
        <taxon>Ascomycota</taxon>
        <taxon>Pezizomycotina</taxon>
        <taxon>Dothideomycetes</taxon>
        <taxon>Pleosporomycetidae</taxon>
        <taxon>Pleosporales</taxon>
        <taxon>Pleosporineae</taxon>
        <taxon>Pleosporaceae</taxon>
        <taxon>Decorospora</taxon>
    </lineage>
</organism>
<dbReference type="AlphaFoldDB" id="A0A6A5K9N4"/>
<reference evidence="1" key="1">
    <citation type="submission" date="2020-01" db="EMBL/GenBank/DDBJ databases">
        <authorList>
            <consortium name="DOE Joint Genome Institute"/>
            <person name="Haridas S."/>
            <person name="Albert R."/>
            <person name="Binder M."/>
            <person name="Bloem J."/>
            <person name="Labutti K."/>
            <person name="Salamov A."/>
            <person name="Andreopoulos B."/>
            <person name="Baker S.E."/>
            <person name="Barry K."/>
            <person name="Bills G."/>
            <person name="Bluhm B.H."/>
            <person name="Cannon C."/>
            <person name="Castanera R."/>
            <person name="Culley D.E."/>
            <person name="Daum C."/>
            <person name="Ezra D."/>
            <person name="Gonzalez J.B."/>
            <person name="Henrissat B."/>
            <person name="Kuo A."/>
            <person name="Liang C."/>
            <person name="Lipzen A."/>
            <person name="Lutzoni F."/>
            <person name="Magnuson J."/>
            <person name="Mondo S."/>
            <person name="Nolan M."/>
            <person name="Ohm R."/>
            <person name="Pangilinan J."/>
            <person name="Park H.-J."/>
            <person name="Ramirez L."/>
            <person name="Alfaro M."/>
            <person name="Sun H."/>
            <person name="Tritt A."/>
            <person name="Yoshinaga Y."/>
            <person name="Zwiers L.-H."/>
            <person name="Turgeon B.G."/>
            <person name="Goodwin S.B."/>
            <person name="Spatafora J.W."/>
            <person name="Crous P.W."/>
            <person name="Grigoriev I.V."/>
        </authorList>
    </citation>
    <scope>NUCLEOTIDE SEQUENCE</scope>
    <source>
        <strain evidence="1">P77</strain>
    </source>
</reference>
<dbReference type="Proteomes" id="UP000800040">
    <property type="component" value="Unassembled WGS sequence"/>
</dbReference>
<evidence type="ECO:0000313" key="2">
    <source>
        <dbReference type="Proteomes" id="UP000800040"/>
    </source>
</evidence>
<keyword evidence="2" id="KW-1185">Reference proteome</keyword>
<dbReference type="OrthoDB" id="2922289at2759"/>
<accession>A0A6A5K9N4</accession>
<evidence type="ECO:0000313" key="1">
    <source>
        <dbReference type="EMBL" id="KAF1831422.1"/>
    </source>
</evidence>
<name>A0A6A5K9N4_9PLEO</name>
<feature type="non-terminal residue" evidence="1">
    <location>
        <position position="174"/>
    </location>
</feature>
<gene>
    <name evidence="1" type="ORF">BDW02DRAFT_460654</name>
</gene>
<feature type="non-terminal residue" evidence="1">
    <location>
        <position position="1"/>
    </location>
</feature>
<protein>
    <submittedName>
        <fullName evidence="1">Uncharacterized protein</fullName>
    </submittedName>
</protein>
<sequence>IVGFPRARLITESQATLLQFLKRVVELLLDGLPASETTSTSKWGELMASALKAVADGAGWSDFVNQPFTGPPRFDVDALVGQVRLRFDVTSDPLWLLQTEPSYLKRYMRKIAQMQTVESTGRKRAGLAIIDGELNGDVDLHWFWYCTLSEIENVQKLYRRYRDSIARGSPMPKK</sequence>